<evidence type="ECO:0000313" key="3">
    <source>
        <dbReference type="EMBL" id="MBW4559768.1"/>
    </source>
</evidence>
<comment type="caution">
    <text evidence="3">The sequence shown here is derived from an EMBL/GenBank/DDBJ whole genome shotgun (WGS) entry which is preliminary data.</text>
</comment>
<accession>A0A951PVH6</accession>
<feature type="transmembrane region" description="Helical" evidence="1">
    <location>
        <begin position="60"/>
        <end position="82"/>
    </location>
</feature>
<sequence>MAQQLIDYPSLWIERLARFGYASKGVVYGIVGLLAAQAAFGTGGKTTDTQGALQTLVEQPFGQLLLALVAIGLIGYVLWRFVQAIKDPENKGKDAKGLAQRIGYAINGFIYAGLAFSAVQILLGSGNSGNSNSTEDSTARLLSQPFGQWLVGTVGALIIGLGFYQFYNAFSAKFRRELNLTQLSDAERKWVISTCRFGLLARGIVFCIIGWFLIQAGTQYDAKAAGGLDEALQSLAQQPYGPWLLGIVALGLVAYGIYMIVKARYSQLVVH</sequence>
<reference evidence="3" key="1">
    <citation type="submission" date="2021-05" db="EMBL/GenBank/DDBJ databases">
        <authorList>
            <person name="Pietrasiak N."/>
            <person name="Ward R."/>
            <person name="Stajich J.E."/>
            <person name="Kurbessoian T."/>
        </authorList>
    </citation>
    <scope>NUCLEOTIDE SEQUENCE</scope>
    <source>
        <strain evidence="3">JT2-VF2</strain>
    </source>
</reference>
<feature type="transmembrane region" description="Helical" evidence="1">
    <location>
        <begin position="240"/>
        <end position="261"/>
    </location>
</feature>
<dbReference type="InterPro" id="IPR009597">
    <property type="entry name" value="DUF1206"/>
</dbReference>
<protein>
    <submittedName>
        <fullName evidence="3">DUF1206 domain-containing protein</fullName>
    </submittedName>
</protein>
<organism evidence="3 4">
    <name type="scientific">Mojavia pulchra JT2-VF2</name>
    <dbReference type="NCBI Taxonomy" id="287848"/>
    <lineage>
        <taxon>Bacteria</taxon>
        <taxon>Bacillati</taxon>
        <taxon>Cyanobacteriota</taxon>
        <taxon>Cyanophyceae</taxon>
        <taxon>Nostocales</taxon>
        <taxon>Nostocaceae</taxon>
    </lineage>
</organism>
<dbReference type="EMBL" id="JAHHHN010000001">
    <property type="protein sequence ID" value="MBW4559768.1"/>
    <property type="molecule type" value="Genomic_DNA"/>
</dbReference>
<feature type="transmembrane region" description="Helical" evidence="1">
    <location>
        <begin position="102"/>
        <end position="126"/>
    </location>
</feature>
<evidence type="ECO:0000256" key="1">
    <source>
        <dbReference type="SAM" id="Phobius"/>
    </source>
</evidence>
<dbReference type="Pfam" id="PF06724">
    <property type="entry name" value="DUF1206"/>
    <property type="match status" value="3"/>
</dbReference>
<dbReference type="AlphaFoldDB" id="A0A951PVH6"/>
<feature type="transmembrane region" description="Helical" evidence="1">
    <location>
        <begin position="146"/>
        <end position="167"/>
    </location>
</feature>
<proteinExistence type="predicted"/>
<feature type="transmembrane region" description="Helical" evidence="1">
    <location>
        <begin position="199"/>
        <end position="220"/>
    </location>
</feature>
<feature type="transmembrane region" description="Helical" evidence="1">
    <location>
        <begin position="21"/>
        <end position="40"/>
    </location>
</feature>
<feature type="domain" description="DUF1206" evidence="2">
    <location>
        <begin position="19"/>
        <end position="86"/>
    </location>
</feature>
<feature type="domain" description="DUF1206" evidence="2">
    <location>
        <begin position="197"/>
        <end position="265"/>
    </location>
</feature>
<evidence type="ECO:0000313" key="4">
    <source>
        <dbReference type="Proteomes" id="UP000715781"/>
    </source>
</evidence>
<keyword evidence="1" id="KW-1133">Transmembrane helix</keyword>
<reference evidence="3" key="2">
    <citation type="journal article" date="2022" name="Microbiol. Resour. Announc.">
        <title>Metagenome Sequencing to Explore Phylogenomics of Terrestrial Cyanobacteria.</title>
        <authorList>
            <person name="Ward R.D."/>
            <person name="Stajich J.E."/>
            <person name="Johansen J.R."/>
            <person name="Huntemann M."/>
            <person name="Clum A."/>
            <person name="Foster B."/>
            <person name="Foster B."/>
            <person name="Roux S."/>
            <person name="Palaniappan K."/>
            <person name="Varghese N."/>
            <person name="Mukherjee S."/>
            <person name="Reddy T.B.K."/>
            <person name="Daum C."/>
            <person name="Copeland A."/>
            <person name="Chen I.A."/>
            <person name="Ivanova N.N."/>
            <person name="Kyrpides N.C."/>
            <person name="Shapiro N."/>
            <person name="Eloe-Fadrosh E.A."/>
            <person name="Pietrasiak N."/>
        </authorList>
    </citation>
    <scope>NUCLEOTIDE SEQUENCE</scope>
    <source>
        <strain evidence="3">JT2-VF2</strain>
    </source>
</reference>
<gene>
    <name evidence="3" type="ORF">KME32_01205</name>
</gene>
<keyword evidence="1" id="KW-0812">Transmembrane</keyword>
<keyword evidence="1" id="KW-0472">Membrane</keyword>
<feature type="domain" description="DUF1206" evidence="2">
    <location>
        <begin position="102"/>
        <end position="170"/>
    </location>
</feature>
<name>A0A951PVH6_9NOST</name>
<dbReference type="Proteomes" id="UP000715781">
    <property type="component" value="Unassembled WGS sequence"/>
</dbReference>
<evidence type="ECO:0000259" key="2">
    <source>
        <dbReference type="Pfam" id="PF06724"/>
    </source>
</evidence>